<evidence type="ECO:0000256" key="6">
    <source>
        <dbReference type="ARBA" id="ARBA00023239"/>
    </source>
</evidence>
<dbReference type="RefSeq" id="WP_097441646.1">
    <property type="nucleotide sequence ID" value="NZ_NBWU01000001.1"/>
</dbReference>
<feature type="transmembrane region" description="Helical" evidence="7">
    <location>
        <begin position="235"/>
        <end position="261"/>
    </location>
</feature>
<dbReference type="InterPro" id="IPR007782">
    <property type="entry name" value="VKG_COase"/>
</dbReference>
<dbReference type="Pfam" id="PF22777">
    <property type="entry name" value="VKGC_lumenal_dom"/>
    <property type="match status" value="1"/>
</dbReference>
<evidence type="ECO:0000256" key="5">
    <source>
        <dbReference type="ARBA" id="ARBA00023157"/>
    </source>
</evidence>
<accession>A0A2A4GEA0</accession>
<feature type="transmembrane region" description="Helical" evidence="7">
    <location>
        <begin position="110"/>
        <end position="127"/>
    </location>
</feature>
<dbReference type="EMBL" id="NBWU01000001">
    <property type="protein sequence ID" value="PCE66125.1"/>
    <property type="molecule type" value="Genomic_DNA"/>
</dbReference>
<evidence type="ECO:0000256" key="2">
    <source>
        <dbReference type="ARBA" id="ARBA00022692"/>
    </source>
</evidence>
<dbReference type="SMART" id="SM00752">
    <property type="entry name" value="HTTM"/>
    <property type="match status" value="1"/>
</dbReference>
<proteinExistence type="predicted"/>
<dbReference type="InterPro" id="IPR011020">
    <property type="entry name" value="HTTM-like"/>
</dbReference>
<protein>
    <recommendedName>
        <fullName evidence="8">HTTM-like domain-containing protein</fullName>
    </recommendedName>
</protein>
<dbReference type="Pfam" id="PF05090">
    <property type="entry name" value="HTTM"/>
    <property type="match status" value="1"/>
</dbReference>
<evidence type="ECO:0000256" key="3">
    <source>
        <dbReference type="ARBA" id="ARBA00022989"/>
    </source>
</evidence>
<keyword evidence="6" id="KW-0456">Lyase</keyword>
<dbReference type="GO" id="GO:0019842">
    <property type="term" value="F:vitamin binding"/>
    <property type="evidence" value="ECO:0007669"/>
    <property type="project" value="TreeGrafter"/>
</dbReference>
<reference evidence="9 10" key="1">
    <citation type="submission" date="2017-04" db="EMBL/GenBank/DDBJ databases">
        <title>A new member of the family Flavobacteriaceae isolated from ascidians.</title>
        <authorList>
            <person name="Chen L."/>
        </authorList>
    </citation>
    <scope>NUCLEOTIDE SEQUENCE [LARGE SCALE GENOMIC DNA]</scope>
    <source>
        <strain evidence="9 10">HQA918</strain>
    </source>
</reference>
<feature type="transmembrane region" description="Helical" evidence="7">
    <location>
        <begin position="66"/>
        <end position="83"/>
    </location>
</feature>
<evidence type="ECO:0000256" key="4">
    <source>
        <dbReference type="ARBA" id="ARBA00023136"/>
    </source>
</evidence>
<feature type="transmembrane region" description="Helical" evidence="7">
    <location>
        <begin position="148"/>
        <end position="167"/>
    </location>
</feature>
<feature type="transmembrane region" description="Helical" evidence="7">
    <location>
        <begin position="16"/>
        <end position="36"/>
    </location>
</feature>
<evidence type="ECO:0000256" key="7">
    <source>
        <dbReference type="SAM" id="Phobius"/>
    </source>
</evidence>
<dbReference type="InterPro" id="IPR053934">
    <property type="entry name" value="HTTM_dom"/>
</dbReference>
<name>A0A2A4GEA0_9FLAO</name>
<dbReference type="PANTHER" id="PTHR12639:SF7">
    <property type="entry name" value="HTTM DOMAIN-CONTAINING PROTEIN"/>
    <property type="match status" value="1"/>
</dbReference>
<evidence type="ECO:0000313" key="10">
    <source>
        <dbReference type="Proteomes" id="UP000219559"/>
    </source>
</evidence>
<keyword evidence="2 7" id="KW-0812">Transmembrane</keyword>
<dbReference type="InterPro" id="IPR053935">
    <property type="entry name" value="VKGC_lumenal_dom"/>
</dbReference>
<sequence length="448" mass="52228">MIRNFLFKPIDNTPLLVFRVFFGILVALECYGAILTGWVRRTLVAPQFTFTFIGFEWLAPLAGPQMYVYFLIMGSLGVCIALGYRYRITSLLFAFMWTGVYLLQKTSYNNHYYLLVLLSFMMALVPAHHGLSLDAKRNPAINKTQMFALYKWLIVGQVFIVFTYGAIAKMYPDWLDLTFIKILMQGKKNLPIIGAWLQYPWAHKIMCWYGILFDLLVIPALLYGPTRKLAFISAIFFHLFNSIVFQVGIFPYLSLAFSLFFFEPRTIRKLFAKNRKAFAPIAVAAPKNAQLFMGFVGLYFLIQIGLPLRHHYWPGDVLWTEEGHRMSWRMMLRSKYGSTQFRIFDNQTQEALTHKPLDHLTQKQWRRVKTYPDFMWQYAQYLKKHYAQQGLDVAIYVDSKLSVNGRLAKPYIDPYTDLTAVSWKHLAHNEWILDEEKTTAASKPNGKH</sequence>
<gene>
    <name evidence="9" type="ORF">B7P33_02165</name>
</gene>
<evidence type="ECO:0000313" key="9">
    <source>
        <dbReference type="EMBL" id="PCE66125.1"/>
    </source>
</evidence>
<keyword evidence="3 7" id="KW-1133">Transmembrane helix</keyword>
<feature type="transmembrane region" description="Helical" evidence="7">
    <location>
        <begin position="201"/>
        <end position="223"/>
    </location>
</feature>
<keyword evidence="4 7" id="KW-0472">Membrane</keyword>
<evidence type="ECO:0000256" key="1">
    <source>
        <dbReference type="ARBA" id="ARBA00004127"/>
    </source>
</evidence>
<feature type="transmembrane region" description="Helical" evidence="7">
    <location>
        <begin position="43"/>
        <end position="60"/>
    </location>
</feature>
<dbReference type="PANTHER" id="PTHR12639">
    <property type="entry name" value="VITAMIN K-DEPENDENT GAMMA-CARBOXYLASE"/>
    <property type="match status" value="1"/>
</dbReference>
<comment type="subcellular location">
    <subcellularLocation>
        <location evidence="1">Endomembrane system</location>
        <topology evidence="1">Multi-pass membrane protein</topology>
    </subcellularLocation>
</comment>
<dbReference type="Proteomes" id="UP000219559">
    <property type="component" value="Unassembled WGS sequence"/>
</dbReference>
<feature type="transmembrane region" description="Helical" evidence="7">
    <location>
        <begin position="281"/>
        <end position="302"/>
    </location>
</feature>
<dbReference type="GO" id="GO:0012505">
    <property type="term" value="C:endomembrane system"/>
    <property type="evidence" value="ECO:0007669"/>
    <property type="project" value="UniProtKB-SubCell"/>
</dbReference>
<organism evidence="9 10">
    <name type="scientific">Sediminicola luteus</name>
    <dbReference type="NCBI Taxonomy" id="319238"/>
    <lineage>
        <taxon>Bacteria</taxon>
        <taxon>Pseudomonadati</taxon>
        <taxon>Bacteroidota</taxon>
        <taxon>Flavobacteriia</taxon>
        <taxon>Flavobacteriales</taxon>
        <taxon>Flavobacteriaceae</taxon>
        <taxon>Sediminicola</taxon>
    </lineage>
</organism>
<dbReference type="AlphaFoldDB" id="A0A2A4GEA0"/>
<evidence type="ECO:0000259" key="8">
    <source>
        <dbReference type="SMART" id="SM00752"/>
    </source>
</evidence>
<comment type="caution">
    <text evidence="9">The sequence shown here is derived from an EMBL/GenBank/DDBJ whole genome shotgun (WGS) entry which is preliminary data.</text>
</comment>
<feature type="domain" description="HTTM-like" evidence="8">
    <location>
        <begin position="7"/>
        <end position="266"/>
    </location>
</feature>
<dbReference type="GO" id="GO:0008488">
    <property type="term" value="F:gamma-glutamyl carboxylase activity"/>
    <property type="evidence" value="ECO:0007669"/>
    <property type="project" value="InterPro"/>
</dbReference>
<keyword evidence="5" id="KW-1015">Disulfide bond</keyword>
<dbReference type="OrthoDB" id="341137at2"/>
<keyword evidence="10" id="KW-1185">Reference proteome</keyword>